<accession>A0AAV7F7D8</accession>
<dbReference type="PANTHER" id="PTHR35466">
    <property type="entry name" value="SERINE/ARGININE REPETITIVE MATRIX PROTEIN 1"/>
    <property type="match status" value="1"/>
</dbReference>
<comment type="caution">
    <text evidence="2">The sequence shown here is derived from an EMBL/GenBank/DDBJ whole genome shotgun (WGS) entry which is preliminary data.</text>
</comment>
<protein>
    <submittedName>
        <fullName evidence="2">Uncharacterized protein</fullName>
    </submittedName>
</protein>
<dbReference type="Proteomes" id="UP000825729">
    <property type="component" value="Unassembled WGS sequence"/>
</dbReference>
<feature type="region of interest" description="Disordered" evidence="1">
    <location>
        <begin position="140"/>
        <end position="164"/>
    </location>
</feature>
<feature type="compositionally biased region" description="Pro residues" evidence="1">
    <location>
        <begin position="41"/>
        <end position="55"/>
    </location>
</feature>
<organism evidence="2 3">
    <name type="scientific">Aristolochia fimbriata</name>
    <name type="common">White veined hardy Dutchman's pipe vine</name>
    <dbReference type="NCBI Taxonomy" id="158543"/>
    <lineage>
        <taxon>Eukaryota</taxon>
        <taxon>Viridiplantae</taxon>
        <taxon>Streptophyta</taxon>
        <taxon>Embryophyta</taxon>
        <taxon>Tracheophyta</taxon>
        <taxon>Spermatophyta</taxon>
        <taxon>Magnoliopsida</taxon>
        <taxon>Magnoliidae</taxon>
        <taxon>Piperales</taxon>
        <taxon>Aristolochiaceae</taxon>
        <taxon>Aristolochia</taxon>
    </lineage>
</organism>
<dbReference type="Pfam" id="PF05097">
    <property type="entry name" value="DUF688"/>
    <property type="match status" value="1"/>
</dbReference>
<keyword evidence="3" id="KW-1185">Reference proteome</keyword>
<dbReference type="AlphaFoldDB" id="A0AAV7F7D8"/>
<feature type="compositionally biased region" description="Low complexity" evidence="1">
    <location>
        <begin position="146"/>
        <end position="158"/>
    </location>
</feature>
<evidence type="ECO:0000313" key="3">
    <source>
        <dbReference type="Proteomes" id="UP000825729"/>
    </source>
</evidence>
<gene>
    <name evidence="2" type="ORF">H6P81_001608</name>
</gene>
<feature type="compositionally biased region" description="Basic residues" evidence="1">
    <location>
        <begin position="71"/>
        <end position="80"/>
    </location>
</feature>
<dbReference type="PANTHER" id="PTHR35466:SF4">
    <property type="entry name" value="EXPRESSED PROTEIN"/>
    <property type="match status" value="1"/>
</dbReference>
<evidence type="ECO:0000256" key="1">
    <source>
        <dbReference type="SAM" id="MobiDB-lite"/>
    </source>
</evidence>
<proteinExistence type="predicted"/>
<dbReference type="InterPro" id="IPR007789">
    <property type="entry name" value="DUF688"/>
</dbReference>
<reference evidence="2 3" key="1">
    <citation type="submission" date="2021-07" db="EMBL/GenBank/DDBJ databases">
        <title>The Aristolochia fimbriata genome: insights into angiosperm evolution, floral development and chemical biosynthesis.</title>
        <authorList>
            <person name="Jiao Y."/>
        </authorList>
    </citation>
    <scope>NUCLEOTIDE SEQUENCE [LARGE SCALE GENOMIC DNA]</scope>
    <source>
        <strain evidence="2">IBCAS-2021</strain>
        <tissue evidence="2">Leaf</tissue>
    </source>
</reference>
<sequence length="177" mass="18934">MAMAVDDSFKRPGSVPFKWEISPGIPKPTSPTPSSASHKLAPPPLASAFSPPPAFAPLFLRRGGGGGGNMSHHRTARVTRRSAEHSAAGCFPVPPPLNRKTLKAHNQKPQLDLGRGGTDTDDENDCADMMADLQTLARWSMSSRKSLSPDSPPLVSSLGKSLRRAHDDPDWAAYGLF</sequence>
<dbReference type="EMBL" id="JAINDJ010000002">
    <property type="protein sequence ID" value="KAG9457100.1"/>
    <property type="molecule type" value="Genomic_DNA"/>
</dbReference>
<feature type="region of interest" description="Disordered" evidence="1">
    <location>
        <begin position="1"/>
        <end position="125"/>
    </location>
</feature>
<evidence type="ECO:0000313" key="2">
    <source>
        <dbReference type="EMBL" id="KAG9457100.1"/>
    </source>
</evidence>
<name>A0AAV7F7D8_ARIFI</name>